<reference evidence="3 4" key="1">
    <citation type="submission" date="2019-03" db="EMBL/GenBank/DDBJ databases">
        <title>Genomic Encyclopedia of Type Strains, Phase IV (KMG-IV): sequencing the most valuable type-strain genomes for metagenomic binning, comparative biology and taxonomic classification.</title>
        <authorList>
            <person name="Goeker M."/>
        </authorList>
    </citation>
    <scope>NUCLEOTIDE SEQUENCE [LARGE SCALE GENOMIC DNA]</scope>
    <source>
        <strain evidence="3 4">DSM 24979</strain>
    </source>
</reference>
<gene>
    <name evidence="3" type="ORF">EDD69_101190</name>
</gene>
<dbReference type="PANTHER" id="PTHR12558:SF13">
    <property type="entry name" value="CELL DIVISION CYCLE PROTEIN 27 HOMOLOG"/>
    <property type="match status" value="1"/>
</dbReference>
<dbReference type="AlphaFoldDB" id="A0A4R1QK05"/>
<evidence type="ECO:0000313" key="3">
    <source>
        <dbReference type="EMBL" id="TCL53183.1"/>
    </source>
</evidence>
<keyword evidence="4" id="KW-1185">Reference proteome</keyword>
<dbReference type="Gene3D" id="1.25.40.10">
    <property type="entry name" value="Tetratricopeptide repeat domain"/>
    <property type="match status" value="3"/>
</dbReference>
<feature type="coiled-coil region" evidence="2">
    <location>
        <begin position="345"/>
        <end position="372"/>
    </location>
</feature>
<dbReference type="PROSITE" id="PS50005">
    <property type="entry name" value="TPR"/>
    <property type="match status" value="2"/>
</dbReference>
<dbReference type="PANTHER" id="PTHR12558">
    <property type="entry name" value="CELL DIVISION CYCLE 16,23,27"/>
    <property type="match status" value="1"/>
</dbReference>
<dbReference type="SMART" id="SM00028">
    <property type="entry name" value="TPR"/>
    <property type="match status" value="7"/>
</dbReference>
<evidence type="ECO:0000313" key="4">
    <source>
        <dbReference type="Proteomes" id="UP000295658"/>
    </source>
</evidence>
<accession>A0A4R1QK05</accession>
<dbReference type="Pfam" id="PF13176">
    <property type="entry name" value="TPR_7"/>
    <property type="match status" value="2"/>
</dbReference>
<dbReference type="SUPFAM" id="SSF48452">
    <property type="entry name" value="TPR-like"/>
    <property type="match status" value="2"/>
</dbReference>
<feature type="repeat" description="TPR" evidence="1">
    <location>
        <begin position="271"/>
        <end position="304"/>
    </location>
</feature>
<evidence type="ECO:0000256" key="2">
    <source>
        <dbReference type="SAM" id="Coils"/>
    </source>
</evidence>
<sequence length="418" mass="49018">MNRIDQIVQLVENGEVEKGMELAEQLKREGSDEEKYILAEHFFSWGWLEEAEALLKQLMERYPDDGDIRLFLAEVYTELEKEEEALDILTEIDENDPYYVRACLLAADLYQMQGLDEVSEQKLLRAYEQLPDEPIVQFALAEFYFTRGEYQKSVRFYEQVLQKEKTIAGVAIKERLAEALSLLGEFEQALPYYEEALNDRLDVHTLFRYGFTAYQAGAYKTAIEKLNELKVLDREYVPLYLYLAKAYEQEGDLAKSYDTAKEGLTIDDLNKELLLYAGKMALKLGKTDEAETYLKKAVEIDPGYLEALLTLTKWLLHEERYEEVVEWITQAMNSGEYDPQLEWDLAKAKQKLEKYDEALNHYEEAYTFFKNDPDFLYDYGYFLLEEGKREEAKAQFEQLLRLDPTNDEIADLLLQFEE</sequence>
<protein>
    <submittedName>
        <fullName evidence="3">Tetratricopeptide repeat protein</fullName>
    </submittedName>
</protein>
<evidence type="ECO:0000256" key="1">
    <source>
        <dbReference type="PROSITE-ProRule" id="PRU00339"/>
    </source>
</evidence>
<proteinExistence type="predicted"/>
<feature type="repeat" description="TPR" evidence="1">
    <location>
        <begin position="373"/>
        <end position="406"/>
    </location>
</feature>
<keyword evidence="2" id="KW-0175">Coiled coil</keyword>
<organism evidence="3 4">
    <name type="scientific">Thermolongibacillus altinsuensis</name>
    <dbReference type="NCBI Taxonomy" id="575256"/>
    <lineage>
        <taxon>Bacteria</taxon>
        <taxon>Bacillati</taxon>
        <taxon>Bacillota</taxon>
        <taxon>Bacilli</taxon>
        <taxon>Bacillales</taxon>
        <taxon>Anoxybacillaceae</taxon>
        <taxon>Thermolongibacillus</taxon>
    </lineage>
</organism>
<comment type="caution">
    <text evidence="3">The sequence shown here is derived from an EMBL/GenBank/DDBJ whole genome shotgun (WGS) entry which is preliminary data.</text>
</comment>
<dbReference type="Pfam" id="PF14559">
    <property type="entry name" value="TPR_19"/>
    <property type="match status" value="1"/>
</dbReference>
<dbReference type="OrthoDB" id="2080803at2"/>
<name>A0A4R1QK05_9BACL</name>
<keyword evidence="1" id="KW-0802">TPR repeat</keyword>
<dbReference type="Proteomes" id="UP000295658">
    <property type="component" value="Unassembled WGS sequence"/>
</dbReference>
<dbReference type="EMBL" id="SLUL01000001">
    <property type="protein sequence ID" value="TCL53183.1"/>
    <property type="molecule type" value="Genomic_DNA"/>
</dbReference>
<dbReference type="InterPro" id="IPR011990">
    <property type="entry name" value="TPR-like_helical_dom_sf"/>
</dbReference>
<dbReference type="Pfam" id="PF13429">
    <property type="entry name" value="TPR_15"/>
    <property type="match status" value="1"/>
</dbReference>
<dbReference type="InterPro" id="IPR019734">
    <property type="entry name" value="TPR_rpt"/>
</dbReference>
<dbReference type="RefSeq" id="WP_132947091.1">
    <property type="nucleotide sequence ID" value="NZ_BSVG01000001.1"/>
</dbReference>